<dbReference type="AlphaFoldDB" id="A0A8J4YEB3"/>
<evidence type="ECO:0000313" key="2">
    <source>
        <dbReference type="EMBL" id="KAG0722121.1"/>
    </source>
</evidence>
<reference evidence="2" key="1">
    <citation type="submission" date="2020-07" db="EMBL/GenBank/DDBJ databases">
        <title>The High-quality genome of the commercially important snow crab, Chionoecetes opilio.</title>
        <authorList>
            <person name="Jeong J.-H."/>
            <person name="Ryu S."/>
        </authorList>
    </citation>
    <scope>NUCLEOTIDE SEQUENCE</scope>
    <source>
        <strain evidence="2">MADBK_172401_WGS</strain>
        <tissue evidence="2">Digestive gland</tissue>
    </source>
</reference>
<evidence type="ECO:0000256" key="1">
    <source>
        <dbReference type="SAM" id="MobiDB-lite"/>
    </source>
</evidence>
<feature type="region of interest" description="Disordered" evidence="1">
    <location>
        <begin position="122"/>
        <end position="170"/>
    </location>
</feature>
<evidence type="ECO:0000313" key="3">
    <source>
        <dbReference type="Proteomes" id="UP000770661"/>
    </source>
</evidence>
<sequence length="170" mass="18999">MTNREEKDFPPAQREPGRRGRMGGVVSRPCSRGNEAISSLGKGRCFLPRKQRGCRFLIWGRSSSPRRVQPQHFSFCLDEEYGALEERALQKGAKRATKKSPSPHWGHVDRTKDRCSATYVDEAALPGQTSKSSTSTLSIRGPTLKHRRPWPKDQRGFRRNPAGGHGDGSS</sequence>
<comment type="caution">
    <text evidence="2">The sequence shown here is derived from an EMBL/GenBank/DDBJ whole genome shotgun (WGS) entry which is preliminary data.</text>
</comment>
<name>A0A8J4YEB3_CHIOP</name>
<keyword evidence="3" id="KW-1185">Reference proteome</keyword>
<dbReference type="EMBL" id="JACEEZ010010010">
    <property type="protein sequence ID" value="KAG0722121.1"/>
    <property type="molecule type" value="Genomic_DNA"/>
</dbReference>
<protein>
    <submittedName>
        <fullName evidence="2">Uncharacterized protein</fullName>
    </submittedName>
</protein>
<feature type="region of interest" description="Disordered" evidence="1">
    <location>
        <begin position="92"/>
        <end position="111"/>
    </location>
</feature>
<feature type="compositionally biased region" description="Polar residues" evidence="1">
    <location>
        <begin position="127"/>
        <end position="138"/>
    </location>
</feature>
<proteinExistence type="predicted"/>
<organism evidence="2 3">
    <name type="scientific">Chionoecetes opilio</name>
    <name type="common">Atlantic snow crab</name>
    <name type="synonym">Cancer opilio</name>
    <dbReference type="NCBI Taxonomy" id="41210"/>
    <lineage>
        <taxon>Eukaryota</taxon>
        <taxon>Metazoa</taxon>
        <taxon>Ecdysozoa</taxon>
        <taxon>Arthropoda</taxon>
        <taxon>Crustacea</taxon>
        <taxon>Multicrustacea</taxon>
        <taxon>Malacostraca</taxon>
        <taxon>Eumalacostraca</taxon>
        <taxon>Eucarida</taxon>
        <taxon>Decapoda</taxon>
        <taxon>Pleocyemata</taxon>
        <taxon>Brachyura</taxon>
        <taxon>Eubrachyura</taxon>
        <taxon>Majoidea</taxon>
        <taxon>Majidae</taxon>
        <taxon>Chionoecetes</taxon>
    </lineage>
</organism>
<accession>A0A8J4YEB3</accession>
<dbReference type="Proteomes" id="UP000770661">
    <property type="component" value="Unassembled WGS sequence"/>
</dbReference>
<gene>
    <name evidence="2" type="ORF">GWK47_045067</name>
</gene>
<feature type="region of interest" description="Disordered" evidence="1">
    <location>
        <begin position="1"/>
        <end position="36"/>
    </location>
</feature>